<dbReference type="KEGG" id="jre:118349286"/>
<protein>
    <submittedName>
        <fullName evidence="4">Uncharacterized protein LOC118349286</fullName>
    </submittedName>
</protein>
<evidence type="ECO:0000313" key="3">
    <source>
        <dbReference type="Proteomes" id="UP000235220"/>
    </source>
</evidence>
<dbReference type="RefSeq" id="XP_035549240.1">
    <property type="nucleotide sequence ID" value="XM_035693347.1"/>
</dbReference>
<evidence type="ECO:0000259" key="1">
    <source>
        <dbReference type="Pfam" id="PF14111"/>
    </source>
</evidence>
<dbReference type="InterPro" id="IPR040256">
    <property type="entry name" value="At4g02000-like"/>
</dbReference>
<gene>
    <name evidence="4" type="primary">LOC118349286</name>
</gene>
<dbReference type="OrthoDB" id="1750606at2759"/>
<reference evidence="4" key="1">
    <citation type="submission" date="2025-08" db="UniProtKB">
        <authorList>
            <consortium name="RefSeq"/>
        </authorList>
    </citation>
    <scope>IDENTIFICATION</scope>
    <source>
        <tissue evidence="4">Leaves</tissue>
    </source>
</reference>
<keyword evidence="3" id="KW-1185">Reference proteome</keyword>
<dbReference type="InParanoid" id="A0A6P9EL56"/>
<feature type="domain" description="DUF4283" evidence="1">
    <location>
        <begin position="40"/>
        <end position="119"/>
    </location>
</feature>
<name>A0A6P9EL56_JUGRE</name>
<dbReference type="Pfam" id="PF14111">
    <property type="entry name" value="DUF4283"/>
    <property type="match status" value="1"/>
</dbReference>
<feature type="domain" description="Zinc knuckle CX2CX4HX4C" evidence="2">
    <location>
        <begin position="181"/>
        <end position="224"/>
    </location>
</feature>
<dbReference type="PANTHER" id="PTHR31286">
    <property type="entry name" value="GLYCINE-RICH CELL WALL STRUCTURAL PROTEIN 1.8-LIKE"/>
    <property type="match status" value="1"/>
</dbReference>
<evidence type="ECO:0000313" key="4">
    <source>
        <dbReference type="RefSeq" id="XP_035549240.1"/>
    </source>
</evidence>
<evidence type="ECO:0000259" key="2">
    <source>
        <dbReference type="Pfam" id="PF14392"/>
    </source>
</evidence>
<dbReference type="InterPro" id="IPR025836">
    <property type="entry name" value="Zn_knuckle_CX2CX4HX4C"/>
</dbReference>
<dbReference type="AlphaFoldDB" id="A0A6P9EL56"/>
<sequence>MARGGVDRLEVLWENFRLSKEESLDLEVNEVEDAMKDKGDRSLVGKVCLDRVIGKEILSSMMAKIWKISKAAVFQEVGTNIFIITFHTIIDLEKVWEGRLWLFDNHLLALRVFDTGAQPGAMKFEEEVFWIQLHNLPMGFMDESRGFQIGGSVGRVWAVDVPPDGVGWGRFLRVRVEVPLRKPIARGRLITVNGKKVWVGFKYEKLLRMCFTCGWVVHGEDGCKGGGSMEAMEPQFGAWLRAEKNFITRGVKQKSRWDYSTARDYEPGPQ</sequence>
<dbReference type="FunCoup" id="A0A6P9EL56">
    <property type="interactions" value="4"/>
</dbReference>
<dbReference type="GeneID" id="118349286"/>
<organism evidence="3 4">
    <name type="scientific">Juglans regia</name>
    <name type="common">English walnut</name>
    <dbReference type="NCBI Taxonomy" id="51240"/>
    <lineage>
        <taxon>Eukaryota</taxon>
        <taxon>Viridiplantae</taxon>
        <taxon>Streptophyta</taxon>
        <taxon>Embryophyta</taxon>
        <taxon>Tracheophyta</taxon>
        <taxon>Spermatophyta</taxon>
        <taxon>Magnoliopsida</taxon>
        <taxon>eudicotyledons</taxon>
        <taxon>Gunneridae</taxon>
        <taxon>Pentapetalae</taxon>
        <taxon>rosids</taxon>
        <taxon>fabids</taxon>
        <taxon>Fagales</taxon>
        <taxon>Juglandaceae</taxon>
        <taxon>Juglans</taxon>
    </lineage>
</organism>
<dbReference type="PANTHER" id="PTHR31286:SF62">
    <property type="entry name" value="ZINC FINGER, CCHC-TYPE-LIKE PROTEIN"/>
    <property type="match status" value="1"/>
</dbReference>
<dbReference type="Pfam" id="PF14392">
    <property type="entry name" value="zf-CCHC_4"/>
    <property type="match status" value="1"/>
</dbReference>
<dbReference type="InterPro" id="IPR025558">
    <property type="entry name" value="DUF4283"/>
</dbReference>
<accession>A0A6P9EL56</accession>
<dbReference type="Proteomes" id="UP000235220">
    <property type="component" value="Chromosome 8"/>
</dbReference>
<proteinExistence type="predicted"/>